<proteinExistence type="predicted"/>
<dbReference type="Proteomes" id="UP000831786">
    <property type="component" value="Chromosome"/>
</dbReference>
<protein>
    <recommendedName>
        <fullName evidence="3">DUF952 domain-containing protein</fullName>
    </recommendedName>
</protein>
<dbReference type="Pfam" id="PF06108">
    <property type="entry name" value="DUF952"/>
    <property type="match status" value="1"/>
</dbReference>
<organism evidence="1 2">
    <name type="scientific">Leucobacter allii</name>
    <dbReference type="NCBI Taxonomy" id="2932247"/>
    <lineage>
        <taxon>Bacteria</taxon>
        <taxon>Bacillati</taxon>
        <taxon>Actinomycetota</taxon>
        <taxon>Actinomycetes</taxon>
        <taxon>Micrococcales</taxon>
        <taxon>Microbacteriaceae</taxon>
        <taxon>Leucobacter</taxon>
    </lineage>
</organism>
<dbReference type="EMBL" id="CP095045">
    <property type="protein sequence ID" value="UOQ56941.1"/>
    <property type="molecule type" value="Genomic_DNA"/>
</dbReference>
<name>A0ABY4FL04_9MICO</name>
<accession>A0ABY4FL04</accession>
<evidence type="ECO:0008006" key="3">
    <source>
        <dbReference type="Google" id="ProtNLM"/>
    </source>
</evidence>
<reference evidence="1 2" key="1">
    <citation type="submission" date="2022-04" db="EMBL/GenBank/DDBJ databases">
        <title>Leucobacter sp. isolated from rhizosphere of garlic.</title>
        <authorList>
            <person name="Won M."/>
            <person name="Lee C.-M."/>
            <person name="Woen H.-Y."/>
            <person name="Kwon S.-W."/>
        </authorList>
    </citation>
    <scope>NUCLEOTIDE SEQUENCE [LARGE SCALE GENOMIC DNA]</scope>
    <source>
        <strain evidence="1 2">H21R-40</strain>
    </source>
</reference>
<evidence type="ECO:0000313" key="1">
    <source>
        <dbReference type="EMBL" id="UOQ56941.1"/>
    </source>
</evidence>
<dbReference type="RefSeq" id="WP_244727493.1">
    <property type="nucleotide sequence ID" value="NZ_CP095045.1"/>
</dbReference>
<sequence>MTMEIHHIAIEDDWEMSRGFGEYEVATRGTHLDDVGYLHATTAAGVEAVLRARYADLALPLLDIVIRVEALEAAGVPVEWHDGRPRIMGALPMSREVIASEERIARHLTPGAAPRAGAAAVRSPRGR</sequence>
<dbReference type="Gene3D" id="3.20.170.20">
    <property type="entry name" value="Protein of unknown function DUF952"/>
    <property type="match status" value="1"/>
</dbReference>
<gene>
    <name evidence="1" type="ORF">MUN78_14925</name>
</gene>
<keyword evidence="2" id="KW-1185">Reference proteome</keyword>
<evidence type="ECO:0000313" key="2">
    <source>
        <dbReference type="Proteomes" id="UP000831786"/>
    </source>
</evidence>
<dbReference type="InterPro" id="IPR009297">
    <property type="entry name" value="DUF952"/>
</dbReference>